<keyword evidence="2" id="KW-0812">Transmembrane</keyword>
<dbReference type="AlphaFoldDB" id="A0A553PNX1"/>
<evidence type="ECO:0000313" key="4">
    <source>
        <dbReference type="Proteomes" id="UP000318571"/>
    </source>
</evidence>
<keyword evidence="2" id="KW-0472">Membrane</keyword>
<dbReference type="Proteomes" id="UP000318571">
    <property type="component" value="Chromosome 6"/>
</dbReference>
<keyword evidence="2" id="KW-1133">Transmembrane helix</keyword>
<evidence type="ECO:0000256" key="1">
    <source>
        <dbReference type="SAM" id="MobiDB-lite"/>
    </source>
</evidence>
<proteinExistence type="predicted"/>
<sequence length="232" mass="26129">MPVRVCMQYESNYRELNEEFLLGRMGHYQQSIILTGLSVILGLVAFVACGSLEASSVGEPQGQHEARAHERSIYKRSIGPAYEGGDYFLNGDNNYAAKRQAGYNAWRKGKRAHSIYEPLTEPASPSSYGSMVPNHFFDLLALNALPQGDLPEDPDQASVSPSLLASMASAHPSIPNKRTPYSQWRKNGKREYRDWRKGKRDHGASDEVAEDLFMINPDRRSEMGFKQWRKMG</sequence>
<name>A0A553PNX1_TIGCA</name>
<feature type="transmembrane region" description="Helical" evidence="2">
    <location>
        <begin position="32"/>
        <end position="52"/>
    </location>
</feature>
<comment type="caution">
    <text evidence="3">The sequence shown here is derived from an EMBL/GenBank/DDBJ whole genome shotgun (WGS) entry which is preliminary data.</text>
</comment>
<protein>
    <submittedName>
        <fullName evidence="3">Uncharacterized protein</fullName>
    </submittedName>
</protein>
<dbReference type="EMBL" id="VCGU01000002">
    <property type="protein sequence ID" value="TRY79378.1"/>
    <property type="molecule type" value="Genomic_DNA"/>
</dbReference>
<evidence type="ECO:0000313" key="3">
    <source>
        <dbReference type="EMBL" id="TRY79378.1"/>
    </source>
</evidence>
<accession>A0A553PNX1</accession>
<gene>
    <name evidence="3" type="ORF">TCAL_09826</name>
</gene>
<keyword evidence="4" id="KW-1185">Reference proteome</keyword>
<evidence type="ECO:0000256" key="2">
    <source>
        <dbReference type="SAM" id="Phobius"/>
    </source>
</evidence>
<reference evidence="3 4" key="1">
    <citation type="journal article" date="2018" name="Nat. Ecol. Evol.">
        <title>Genomic signatures of mitonuclear coevolution across populations of Tigriopus californicus.</title>
        <authorList>
            <person name="Barreto F.S."/>
            <person name="Watson E.T."/>
            <person name="Lima T.G."/>
            <person name="Willett C.S."/>
            <person name="Edmands S."/>
            <person name="Li W."/>
            <person name="Burton R.S."/>
        </authorList>
    </citation>
    <scope>NUCLEOTIDE SEQUENCE [LARGE SCALE GENOMIC DNA]</scope>
    <source>
        <strain evidence="3 4">San Diego</strain>
    </source>
</reference>
<organism evidence="3 4">
    <name type="scientific">Tigriopus californicus</name>
    <name type="common">Marine copepod</name>
    <dbReference type="NCBI Taxonomy" id="6832"/>
    <lineage>
        <taxon>Eukaryota</taxon>
        <taxon>Metazoa</taxon>
        <taxon>Ecdysozoa</taxon>
        <taxon>Arthropoda</taxon>
        <taxon>Crustacea</taxon>
        <taxon>Multicrustacea</taxon>
        <taxon>Hexanauplia</taxon>
        <taxon>Copepoda</taxon>
        <taxon>Harpacticoida</taxon>
        <taxon>Harpacticidae</taxon>
        <taxon>Tigriopus</taxon>
    </lineage>
</organism>
<feature type="region of interest" description="Disordered" evidence="1">
    <location>
        <begin position="170"/>
        <end position="207"/>
    </location>
</feature>
<feature type="compositionally biased region" description="Basic and acidic residues" evidence="1">
    <location>
        <begin position="189"/>
        <end position="205"/>
    </location>
</feature>